<gene>
    <name evidence="4" type="ORF">ACFSNC_04495</name>
</gene>
<evidence type="ECO:0000256" key="1">
    <source>
        <dbReference type="ARBA" id="ARBA00006432"/>
    </source>
</evidence>
<dbReference type="EMBL" id="JBHUHD010000001">
    <property type="protein sequence ID" value="MFD2139646.1"/>
    <property type="molecule type" value="Genomic_DNA"/>
</dbReference>
<dbReference type="PANTHER" id="PTHR43201:SF8">
    <property type="entry name" value="ACYL-COA SYNTHETASE FAMILY MEMBER 3"/>
    <property type="match status" value="1"/>
</dbReference>
<dbReference type="Pfam" id="PF13193">
    <property type="entry name" value="AMP-binding_C"/>
    <property type="match status" value="1"/>
</dbReference>
<dbReference type="InterPro" id="IPR020845">
    <property type="entry name" value="AMP-binding_CS"/>
</dbReference>
<evidence type="ECO:0000313" key="5">
    <source>
        <dbReference type="Proteomes" id="UP001597299"/>
    </source>
</evidence>
<dbReference type="InterPro" id="IPR045851">
    <property type="entry name" value="AMP-bd_C_sf"/>
</dbReference>
<evidence type="ECO:0000313" key="4">
    <source>
        <dbReference type="EMBL" id="MFD2139646.1"/>
    </source>
</evidence>
<dbReference type="CDD" id="cd05941">
    <property type="entry name" value="MCS"/>
    <property type="match status" value="1"/>
</dbReference>
<keyword evidence="5" id="KW-1185">Reference proteome</keyword>
<proteinExistence type="inferred from homology"/>
<dbReference type="NCBIfam" id="NF005702">
    <property type="entry name" value="PRK07514.1"/>
    <property type="match status" value="1"/>
</dbReference>
<evidence type="ECO:0000259" key="2">
    <source>
        <dbReference type="Pfam" id="PF00501"/>
    </source>
</evidence>
<sequence length="508" mass="54029">MSANANLYAAIETSARRAAHTVAFSQPDGSTLDYAELLALVGRYADALTQHGVGRGDRVTVQVEKSLGNVALYLATLKVGAVYQPLNTAYTAAELDYFLGDAEPVLLVADPRRADTLRPIAAARGVRHVETLDAEGKGSLADLAADLPGETPTAVCAPDDLAALLYTSGTTGRSKGAMITHRNLASNAEALREIWAFQPGDVMLHALPIFHVHGLFVALNTALLNGSPTIWLPKFDADAVIAQLPAATVMMGVPTFYTRLLAHPGFTRQLCAGMRLFIAGSAPLLAETHRRFEAATGHAILERYGMTECGMITSNPYDGERLPGSVGYALPDVSVRVVGEDGAELPRGEVGMLATNGPNRFLGYWRMPEKTAAEIRPDGFFITGDLASMAPDGRVTIVGRGKDLIISGGLNIYPKEIEMEIDQFPGVAESAVIGVPHADFGEAVVAVVVPRPDAALDEAALGAWLGGRLARFKLPKHIATVEELPRNTMGKVQKAALRERYGTLFPAG</sequence>
<dbReference type="Pfam" id="PF00501">
    <property type="entry name" value="AMP-binding"/>
    <property type="match status" value="1"/>
</dbReference>
<dbReference type="RefSeq" id="WP_213352539.1">
    <property type="nucleotide sequence ID" value="NZ_JAHBGB010000023.1"/>
</dbReference>
<dbReference type="Gene3D" id="3.30.300.30">
    <property type="match status" value="1"/>
</dbReference>
<feature type="domain" description="AMP-binding enzyme C-terminal" evidence="3">
    <location>
        <begin position="416"/>
        <end position="491"/>
    </location>
</feature>
<accession>A0ABW4YTN4</accession>
<dbReference type="InterPro" id="IPR025110">
    <property type="entry name" value="AMP-bd_C"/>
</dbReference>
<comment type="similarity">
    <text evidence="1">Belongs to the ATP-dependent AMP-binding enzyme family.</text>
</comment>
<name>A0ABW4YTN4_9HYPH</name>
<comment type="caution">
    <text evidence="4">The sequence shown here is derived from an EMBL/GenBank/DDBJ whole genome shotgun (WGS) entry which is preliminary data.</text>
</comment>
<dbReference type="InterPro" id="IPR042099">
    <property type="entry name" value="ANL_N_sf"/>
</dbReference>
<evidence type="ECO:0000259" key="3">
    <source>
        <dbReference type="Pfam" id="PF13193"/>
    </source>
</evidence>
<dbReference type="Proteomes" id="UP001597299">
    <property type="component" value="Unassembled WGS sequence"/>
</dbReference>
<dbReference type="SUPFAM" id="SSF56801">
    <property type="entry name" value="Acetyl-CoA synthetase-like"/>
    <property type="match status" value="1"/>
</dbReference>
<protein>
    <submittedName>
        <fullName evidence="4">Malonyl-CoA synthase</fullName>
    </submittedName>
</protein>
<dbReference type="Gene3D" id="3.40.50.12780">
    <property type="entry name" value="N-terminal domain of ligase-like"/>
    <property type="match status" value="1"/>
</dbReference>
<dbReference type="InterPro" id="IPR000873">
    <property type="entry name" value="AMP-dep_synth/lig_dom"/>
</dbReference>
<feature type="domain" description="AMP-dependent synthetase/ligase" evidence="2">
    <location>
        <begin position="12"/>
        <end position="365"/>
    </location>
</feature>
<dbReference type="PANTHER" id="PTHR43201">
    <property type="entry name" value="ACYL-COA SYNTHETASE"/>
    <property type="match status" value="1"/>
</dbReference>
<dbReference type="PROSITE" id="PS00455">
    <property type="entry name" value="AMP_BINDING"/>
    <property type="match status" value="1"/>
</dbReference>
<reference evidence="5" key="1">
    <citation type="journal article" date="2019" name="Int. J. Syst. Evol. Microbiol.">
        <title>The Global Catalogue of Microorganisms (GCM) 10K type strain sequencing project: providing services to taxonomists for standard genome sequencing and annotation.</title>
        <authorList>
            <consortium name="The Broad Institute Genomics Platform"/>
            <consortium name="The Broad Institute Genome Sequencing Center for Infectious Disease"/>
            <person name="Wu L."/>
            <person name="Ma J."/>
        </authorList>
    </citation>
    <scope>NUCLEOTIDE SEQUENCE [LARGE SCALE GENOMIC DNA]</scope>
    <source>
        <strain evidence="5">CCM 7435</strain>
    </source>
</reference>
<organism evidence="4 5">
    <name type="scientific">Ancylobacter oerskovii</name>
    <dbReference type="NCBI Taxonomy" id="459519"/>
    <lineage>
        <taxon>Bacteria</taxon>
        <taxon>Pseudomonadati</taxon>
        <taxon>Pseudomonadota</taxon>
        <taxon>Alphaproteobacteria</taxon>
        <taxon>Hyphomicrobiales</taxon>
        <taxon>Xanthobacteraceae</taxon>
        <taxon>Ancylobacter</taxon>
    </lineage>
</organism>